<feature type="transmembrane region" description="Helical" evidence="8">
    <location>
        <begin position="331"/>
        <end position="348"/>
    </location>
</feature>
<dbReference type="STRING" id="183.GCA_002009735_04129"/>
<proteinExistence type="inferred from homology"/>
<sequence>MKRIKAKRLLWVLLGMAMTFAVGLYAQSEPAPADPSADIAITQYAIDNFFLFICAVLVIFMQAGFALVESGLNSAKNTVNILFKNLMDFSVGGLIFYLFAYKLMYPGVPGGFFQWGGFFLNETGADFAPGPGVLHPQVDFLFQVAFAATAATIVSGAVAGRLKFGVYMIYTALIVGLVYPISGYWKWGGGWLNVMGFHDFAGSLVVHAVGGFAGLAAAIVLGPRIGRFSPEGKPQVIPGHNLGFATLGVFILLIGWYGFNPGSQLKIVGAENTALVMLIAVNTTLAAIAGAVSAMAITWFLYKKPELSMALNGLLAGLVGITANCDTVSNGEAVIIGLVAGVLVWAGVKLLDMLKIDDPVGAWPVHGLNGLWGGIATGIFGTDKDLVVQLIGSFSIIAWAFVTMLVIFLALKYTIGIRVSREEELKGLDIGEHGAEAYHGFSFYTVE</sequence>
<dbReference type="GO" id="GO:0008519">
    <property type="term" value="F:ammonium channel activity"/>
    <property type="evidence" value="ECO:0007669"/>
    <property type="project" value="InterPro"/>
</dbReference>
<evidence type="ECO:0000259" key="9">
    <source>
        <dbReference type="Pfam" id="PF00909"/>
    </source>
</evidence>
<protein>
    <recommendedName>
        <fullName evidence="8">Ammonium transporter</fullName>
    </recommendedName>
</protein>
<comment type="caution">
    <text evidence="8">Lacks conserved residue(s) required for the propagation of feature annotation.</text>
</comment>
<feature type="domain" description="Ammonium transporter AmtB-like" evidence="9">
    <location>
        <begin position="50"/>
        <end position="438"/>
    </location>
</feature>
<comment type="similarity">
    <text evidence="2 8">Belongs to the ammonia transporter channel (TC 1.A.11.2) family.</text>
</comment>
<feature type="transmembrane region" description="Helical" evidence="8">
    <location>
        <begin position="279"/>
        <end position="302"/>
    </location>
</feature>
<feature type="transmembrane region" description="Helical" evidence="8">
    <location>
        <begin position="200"/>
        <end position="221"/>
    </location>
</feature>
<feature type="transmembrane region" description="Helical" evidence="8">
    <location>
        <begin position="242"/>
        <end position="259"/>
    </location>
</feature>
<feature type="transmembrane region" description="Helical" evidence="8">
    <location>
        <begin position="50"/>
        <end position="69"/>
    </location>
</feature>
<accession>H2CE95</accession>
<dbReference type="InterPro" id="IPR024041">
    <property type="entry name" value="NH4_transpt_AmtB-like_dom"/>
</dbReference>
<keyword evidence="7 8" id="KW-0924">Ammonia transport</keyword>
<evidence type="ECO:0000256" key="8">
    <source>
        <dbReference type="RuleBase" id="RU362002"/>
    </source>
</evidence>
<dbReference type="GO" id="GO:0005886">
    <property type="term" value="C:plasma membrane"/>
    <property type="evidence" value="ECO:0007669"/>
    <property type="project" value="UniProtKB-SubCell"/>
</dbReference>
<evidence type="ECO:0000256" key="6">
    <source>
        <dbReference type="ARBA" id="ARBA00023136"/>
    </source>
</evidence>
<dbReference type="EMBL" id="JH597773">
    <property type="protein sequence ID" value="EHQ07650.1"/>
    <property type="molecule type" value="Genomic_DNA"/>
</dbReference>
<evidence type="ECO:0000256" key="1">
    <source>
        <dbReference type="ARBA" id="ARBA00004141"/>
    </source>
</evidence>
<dbReference type="NCBIfam" id="TIGR00836">
    <property type="entry name" value="amt"/>
    <property type="match status" value="1"/>
</dbReference>
<evidence type="ECO:0000256" key="5">
    <source>
        <dbReference type="ARBA" id="ARBA00022989"/>
    </source>
</evidence>
<dbReference type="AlphaFoldDB" id="H2CE95"/>
<reference evidence="10 11" key="1">
    <citation type="submission" date="2011-10" db="EMBL/GenBank/DDBJ databases">
        <title>The Improved High-Quality Draft genome of Leptonema illini DSM 21528.</title>
        <authorList>
            <consortium name="US DOE Joint Genome Institute (JGI-PGF)"/>
            <person name="Lucas S."/>
            <person name="Copeland A."/>
            <person name="Lapidus A."/>
            <person name="Glavina del Rio T."/>
            <person name="Dalin E."/>
            <person name="Tice H."/>
            <person name="Bruce D."/>
            <person name="Goodwin L."/>
            <person name="Pitluck S."/>
            <person name="Peters L."/>
            <person name="Mikhailova N."/>
            <person name="Held B."/>
            <person name="Kyrpides N."/>
            <person name="Mavromatis K."/>
            <person name="Ivanova N."/>
            <person name="Markowitz V."/>
            <person name="Cheng J.-F."/>
            <person name="Hugenholtz P."/>
            <person name="Woyke T."/>
            <person name="Wu D."/>
            <person name="Gronow S."/>
            <person name="Wellnitz S."/>
            <person name="Brambilla E.-M."/>
            <person name="Klenk H.-P."/>
            <person name="Eisen J.A."/>
        </authorList>
    </citation>
    <scope>NUCLEOTIDE SEQUENCE [LARGE SCALE GENOMIC DNA]</scope>
    <source>
        <strain evidence="10 11">DSM 21528</strain>
    </source>
</reference>
<dbReference type="PROSITE" id="PS01219">
    <property type="entry name" value="AMMONIUM_TRANSP"/>
    <property type="match status" value="1"/>
</dbReference>
<evidence type="ECO:0000313" key="10">
    <source>
        <dbReference type="EMBL" id="EHQ07650.1"/>
    </source>
</evidence>
<organism evidence="10 11">
    <name type="scientific">Leptonema illini DSM 21528</name>
    <dbReference type="NCBI Taxonomy" id="929563"/>
    <lineage>
        <taxon>Bacteria</taxon>
        <taxon>Pseudomonadati</taxon>
        <taxon>Spirochaetota</taxon>
        <taxon>Spirochaetia</taxon>
        <taxon>Leptospirales</taxon>
        <taxon>Leptospiraceae</taxon>
        <taxon>Leptonema</taxon>
    </lineage>
</organism>
<feature type="transmembrane region" description="Helical" evidence="8">
    <location>
        <begin position="166"/>
        <end position="185"/>
    </location>
</feature>
<dbReference type="SUPFAM" id="SSF111352">
    <property type="entry name" value="Ammonium transporter"/>
    <property type="match status" value="1"/>
</dbReference>
<keyword evidence="6 8" id="KW-0472">Membrane</keyword>
<feature type="transmembrane region" description="Helical" evidence="8">
    <location>
        <begin position="81"/>
        <end position="100"/>
    </location>
</feature>
<keyword evidence="11" id="KW-1185">Reference proteome</keyword>
<feature type="transmembrane region" description="Helical" evidence="8">
    <location>
        <begin position="140"/>
        <end position="159"/>
    </location>
</feature>
<evidence type="ECO:0000313" key="11">
    <source>
        <dbReference type="Proteomes" id="UP000005737"/>
    </source>
</evidence>
<evidence type="ECO:0000256" key="2">
    <source>
        <dbReference type="ARBA" id="ARBA00005887"/>
    </source>
</evidence>
<dbReference type="Gene3D" id="1.10.3430.10">
    <property type="entry name" value="Ammonium transporter AmtB like domains"/>
    <property type="match status" value="1"/>
</dbReference>
<evidence type="ECO:0000256" key="4">
    <source>
        <dbReference type="ARBA" id="ARBA00022692"/>
    </source>
</evidence>
<dbReference type="RefSeq" id="WP_002773692.1">
    <property type="nucleotide sequence ID" value="NZ_JH597773.1"/>
</dbReference>
<feature type="transmembrane region" description="Helical" evidence="8">
    <location>
        <begin position="386"/>
        <end position="411"/>
    </location>
</feature>
<evidence type="ECO:0000256" key="3">
    <source>
        <dbReference type="ARBA" id="ARBA00022448"/>
    </source>
</evidence>
<dbReference type="Pfam" id="PF00909">
    <property type="entry name" value="Ammonium_transp"/>
    <property type="match status" value="1"/>
</dbReference>
<dbReference type="HOGENOM" id="CLU_000445_33_1_12"/>
<keyword evidence="3 8" id="KW-0813">Transport</keyword>
<keyword evidence="4 8" id="KW-0812">Transmembrane</keyword>
<dbReference type="InterPro" id="IPR029020">
    <property type="entry name" value="Ammonium/urea_transptr"/>
</dbReference>
<dbReference type="InterPro" id="IPR001905">
    <property type="entry name" value="Ammonium_transpt"/>
</dbReference>
<keyword evidence="5 8" id="KW-1133">Transmembrane helix</keyword>
<comment type="subcellular location">
    <subcellularLocation>
        <location evidence="8">Cell membrane</location>
        <topology evidence="8">Multi-pass membrane protein</topology>
    </subcellularLocation>
    <subcellularLocation>
        <location evidence="1">Membrane</location>
        <topology evidence="1">Multi-pass membrane protein</topology>
    </subcellularLocation>
</comment>
<dbReference type="GO" id="GO:0097272">
    <property type="term" value="P:ammonium homeostasis"/>
    <property type="evidence" value="ECO:0007669"/>
    <property type="project" value="TreeGrafter"/>
</dbReference>
<dbReference type="Proteomes" id="UP000005737">
    <property type="component" value="Unassembled WGS sequence"/>
</dbReference>
<dbReference type="PANTHER" id="PTHR11730">
    <property type="entry name" value="AMMONIUM TRANSPORTER"/>
    <property type="match status" value="1"/>
</dbReference>
<gene>
    <name evidence="10" type="ORF">Lepil_2985</name>
</gene>
<name>H2CE95_9LEPT</name>
<evidence type="ECO:0000256" key="7">
    <source>
        <dbReference type="ARBA" id="ARBA00023177"/>
    </source>
</evidence>
<dbReference type="InterPro" id="IPR018047">
    <property type="entry name" value="Ammonium_transpt_CS"/>
</dbReference>
<dbReference type="PANTHER" id="PTHR11730:SF62">
    <property type="entry name" value="AMMONIUM TRANSPORTER SLL1017-RELATED"/>
    <property type="match status" value="1"/>
</dbReference>